<dbReference type="EMBL" id="BONZ01000034">
    <property type="protein sequence ID" value="GIH15469.1"/>
    <property type="molecule type" value="Genomic_DNA"/>
</dbReference>
<gene>
    <name evidence="2" type="ORF">Raf01_36410</name>
</gene>
<comment type="caution">
    <text evidence="2">The sequence shown here is derived from an EMBL/GenBank/DDBJ whole genome shotgun (WGS) entry which is preliminary data.</text>
</comment>
<protein>
    <recommendedName>
        <fullName evidence="4">CobW/HypB/UreG nucleotide-binding domain-containing protein</fullName>
    </recommendedName>
</protein>
<proteinExistence type="predicted"/>
<evidence type="ECO:0000313" key="2">
    <source>
        <dbReference type="EMBL" id="GIH15469.1"/>
    </source>
</evidence>
<accession>A0A8J3QRT7</accession>
<organism evidence="2 3">
    <name type="scientific">Rugosimonospora africana</name>
    <dbReference type="NCBI Taxonomy" id="556532"/>
    <lineage>
        <taxon>Bacteria</taxon>
        <taxon>Bacillati</taxon>
        <taxon>Actinomycetota</taxon>
        <taxon>Actinomycetes</taxon>
        <taxon>Micromonosporales</taxon>
        <taxon>Micromonosporaceae</taxon>
        <taxon>Rugosimonospora</taxon>
    </lineage>
</organism>
<evidence type="ECO:0000256" key="1">
    <source>
        <dbReference type="SAM" id="MobiDB-lite"/>
    </source>
</evidence>
<evidence type="ECO:0000313" key="3">
    <source>
        <dbReference type="Proteomes" id="UP000642748"/>
    </source>
</evidence>
<feature type="region of interest" description="Disordered" evidence="1">
    <location>
        <begin position="59"/>
        <end position="90"/>
    </location>
</feature>
<reference evidence="2" key="1">
    <citation type="submission" date="2021-01" db="EMBL/GenBank/DDBJ databases">
        <title>Whole genome shotgun sequence of Rugosimonospora africana NBRC 104875.</title>
        <authorList>
            <person name="Komaki H."/>
            <person name="Tamura T."/>
        </authorList>
    </citation>
    <scope>NUCLEOTIDE SEQUENCE</scope>
    <source>
        <strain evidence="2">NBRC 104875</strain>
    </source>
</reference>
<name>A0A8J3QRT7_9ACTN</name>
<evidence type="ECO:0008006" key="4">
    <source>
        <dbReference type="Google" id="ProtNLM"/>
    </source>
</evidence>
<sequence>MPTLPDNLSISERDVEVRGSALIEDDTIALLHGCVSCTLREDVLPTLVRLAHAYPDHDQPQHRCPTWATPTDTTRNHRRFWPGASRATRSASADPYPTVVWSPWSSAPAARCTHDGWTRHCAT</sequence>
<keyword evidence="3" id="KW-1185">Reference proteome</keyword>
<dbReference type="AlphaFoldDB" id="A0A8J3QRT7"/>
<dbReference type="Proteomes" id="UP000642748">
    <property type="component" value="Unassembled WGS sequence"/>
</dbReference>